<evidence type="ECO:0000256" key="1">
    <source>
        <dbReference type="ARBA" id="ARBA00004141"/>
    </source>
</evidence>
<gene>
    <name evidence="7" type="ORF">GPM918_LOCUS37499</name>
    <name evidence="6" type="ORF">OVA965_LOCUS23094</name>
    <name evidence="9" type="ORF">SRO942_LOCUS38268</name>
    <name evidence="8" type="ORF">TMI583_LOCUS23811</name>
</gene>
<dbReference type="PANTHER" id="PTHR24243">
    <property type="entry name" value="G-PROTEIN COUPLED RECEPTOR"/>
    <property type="match status" value="1"/>
</dbReference>
<keyword evidence="3" id="KW-0675">Receptor</keyword>
<proteinExistence type="predicted"/>
<feature type="transmembrane region" description="Helical" evidence="5">
    <location>
        <begin position="83"/>
        <end position="102"/>
    </location>
</feature>
<organism evidence="7 10">
    <name type="scientific">Didymodactylos carnosus</name>
    <dbReference type="NCBI Taxonomy" id="1234261"/>
    <lineage>
        <taxon>Eukaryota</taxon>
        <taxon>Metazoa</taxon>
        <taxon>Spiralia</taxon>
        <taxon>Gnathifera</taxon>
        <taxon>Rotifera</taxon>
        <taxon>Eurotatoria</taxon>
        <taxon>Bdelloidea</taxon>
        <taxon>Philodinida</taxon>
        <taxon>Philodinidae</taxon>
        <taxon>Didymodactylos</taxon>
    </lineage>
</organism>
<dbReference type="EMBL" id="CAJNOQ010023773">
    <property type="protein sequence ID" value="CAF1519738.1"/>
    <property type="molecule type" value="Genomic_DNA"/>
</dbReference>
<keyword evidence="10" id="KW-1185">Reference proteome</keyword>
<evidence type="ECO:0000256" key="4">
    <source>
        <dbReference type="ARBA" id="ARBA00023224"/>
    </source>
</evidence>
<keyword evidence="2" id="KW-0297">G-protein coupled receptor</keyword>
<evidence type="ECO:0000313" key="7">
    <source>
        <dbReference type="EMBL" id="CAF1519738.1"/>
    </source>
</evidence>
<reference evidence="7" key="1">
    <citation type="submission" date="2021-02" db="EMBL/GenBank/DDBJ databases">
        <authorList>
            <person name="Nowell W R."/>
        </authorList>
    </citation>
    <scope>NUCLEOTIDE SEQUENCE</scope>
</reference>
<dbReference type="GO" id="GO:0008528">
    <property type="term" value="F:G protein-coupled peptide receptor activity"/>
    <property type="evidence" value="ECO:0007669"/>
    <property type="project" value="InterPro"/>
</dbReference>
<evidence type="ECO:0000313" key="9">
    <source>
        <dbReference type="EMBL" id="CAF4379309.1"/>
    </source>
</evidence>
<dbReference type="SUPFAM" id="SSF81321">
    <property type="entry name" value="Family A G protein-coupled receptor-like"/>
    <property type="match status" value="1"/>
</dbReference>
<sequence length="149" mass="17845">MINHEIVYNNVTIDEAQEKRFINRHRSRDRTITIMLVSVAVSYLVLTLPYRLLWIYNVWVKRSYPERLNSISYVWKIHYIDHFLRTVSNIHFATNFIFFILLSKAFREKFRQLFIDKFKSIISNRSNNNNNNNMDVCSSIVQSQHVKGG</sequence>
<dbReference type="EMBL" id="CAJNOK010013301">
    <property type="protein sequence ID" value="CAF1181718.1"/>
    <property type="molecule type" value="Genomic_DNA"/>
</dbReference>
<dbReference type="EMBL" id="CAJOBC010089326">
    <property type="protein sequence ID" value="CAF4379309.1"/>
    <property type="molecule type" value="Genomic_DNA"/>
</dbReference>
<evidence type="ECO:0000256" key="3">
    <source>
        <dbReference type="ARBA" id="ARBA00023170"/>
    </source>
</evidence>
<comment type="subcellular location">
    <subcellularLocation>
        <location evidence="1">Membrane</location>
        <topology evidence="1">Multi-pass membrane protein</topology>
    </subcellularLocation>
</comment>
<dbReference type="Proteomes" id="UP000677228">
    <property type="component" value="Unassembled WGS sequence"/>
</dbReference>
<dbReference type="EMBL" id="CAJOBA010034830">
    <property type="protein sequence ID" value="CAF3992941.1"/>
    <property type="molecule type" value="Genomic_DNA"/>
</dbReference>
<name>A0A815UNU3_9BILA</name>
<dbReference type="InterPro" id="IPR019427">
    <property type="entry name" value="7TM_GPCR_serpentine_rcpt_Srw"/>
</dbReference>
<keyword evidence="4" id="KW-0807">Transducer</keyword>
<evidence type="ECO:0000313" key="10">
    <source>
        <dbReference type="Proteomes" id="UP000663829"/>
    </source>
</evidence>
<dbReference type="AlphaFoldDB" id="A0A815UNU3"/>
<dbReference type="Proteomes" id="UP000681722">
    <property type="component" value="Unassembled WGS sequence"/>
</dbReference>
<feature type="transmembrane region" description="Helical" evidence="5">
    <location>
        <begin position="32"/>
        <end position="56"/>
    </location>
</feature>
<evidence type="ECO:0000313" key="8">
    <source>
        <dbReference type="EMBL" id="CAF3992941.1"/>
    </source>
</evidence>
<dbReference type="PANTHER" id="PTHR24243:SF233">
    <property type="entry name" value="THYROTROPIN-RELEASING HORMONE RECEPTOR"/>
    <property type="match status" value="1"/>
</dbReference>
<evidence type="ECO:0000256" key="2">
    <source>
        <dbReference type="ARBA" id="ARBA00023040"/>
    </source>
</evidence>
<accession>A0A815UNU3</accession>
<evidence type="ECO:0000313" key="6">
    <source>
        <dbReference type="EMBL" id="CAF1181718.1"/>
    </source>
</evidence>
<dbReference type="Proteomes" id="UP000663829">
    <property type="component" value="Unassembled WGS sequence"/>
</dbReference>
<protein>
    <recommendedName>
        <fullName evidence="11">G-protein coupled receptors family 1 profile domain-containing protein</fullName>
    </recommendedName>
</protein>
<comment type="caution">
    <text evidence="7">The sequence shown here is derived from an EMBL/GenBank/DDBJ whole genome shotgun (WGS) entry which is preliminary data.</text>
</comment>
<keyword evidence="5" id="KW-0812">Transmembrane</keyword>
<dbReference type="GO" id="GO:0005886">
    <property type="term" value="C:plasma membrane"/>
    <property type="evidence" value="ECO:0007669"/>
    <property type="project" value="TreeGrafter"/>
</dbReference>
<keyword evidence="5" id="KW-0472">Membrane</keyword>
<dbReference type="Proteomes" id="UP000682733">
    <property type="component" value="Unassembled WGS sequence"/>
</dbReference>
<dbReference type="Gene3D" id="1.20.1070.10">
    <property type="entry name" value="Rhodopsin 7-helix transmembrane proteins"/>
    <property type="match status" value="1"/>
</dbReference>
<dbReference type="Pfam" id="PF10324">
    <property type="entry name" value="7TM_GPCR_Srw"/>
    <property type="match status" value="1"/>
</dbReference>
<evidence type="ECO:0000256" key="5">
    <source>
        <dbReference type="SAM" id="Phobius"/>
    </source>
</evidence>
<evidence type="ECO:0008006" key="11">
    <source>
        <dbReference type="Google" id="ProtNLM"/>
    </source>
</evidence>
<keyword evidence="5" id="KW-1133">Transmembrane helix</keyword>